<dbReference type="EMBL" id="JABFJW010000361">
    <property type="protein sequence ID" value="NOK13726.1"/>
    <property type="molecule type" value="Genomic_DNA"/>
</dbReference>
<evidence type="ECO:0000256" key="10">
    <source>
        <dbReference type="ARBA" id="ARBA00022777"/>
    </source>
</evidence>
<dbReference type="Pfam" id="PF02518">
    <property type="entry name" value="HATPase_c"/>
    <property type="match status" value="1"/>
</dbReference>
<dbReference type="Pfam" id="PF00512">
    <property type="entry name" value="HisKA"/>
    <property type="match status" value="1"/>
</dbReference>
<sequence>MRRPLSLGLRLGLWCALIAALASALLGAYLYRSFGQQLIQRDDVQLLGKMRQLRQLLGHSETPALLASQTDYLRDTMSGESNALIEIHASPADGGALLLAINPAGVDLPRLPLVELAREPRPDDIHHGVSPEGVPMAAVNAWARLGQVTVEVRLARLYPEREALLAGYRRHIVAASLGAGGVATLLVLVLIWRGLTPLRRLQAQAAAIGPRSLALRLDAADTPTELHGLVHGINAMLARLEAGYARLNGFAADLAHELRTPLATLTGQSQVMLSRPRTEAEHARLLDSQLLELERLNRMVESLLFLARSDPQAQNDLLQRQRLSAADELARQSDYFSDMAEERELRIACHGDARLWAEPALLRRALANLLSNALRHADRHSVIELRAAPDASGTGAVLEVRNQGAPVPPEALPFLFDRFFRADPARSGEGSGLGLAIVRAIVDRHGGTAEVVQGDGHITFRLTWPGQ</sequence>
<dbReference type="PANTHER" id="PTHR45436:SF3">
    <property type="entry name" value="SENSOR HISTIDINE KINASE HPRS"/>
    <property type="match status" value="1"/>
</dbReference>
<dbReference type="PROSITE" id="PS50885">
    <property type="entry name" value="HAMP"/>
    <property type="match status" value="1"/>
</dbReference>
<evidence type="ECO:0000256" key="14">
    <source>
        <dbReference type="ARBA" id="ARBA00023136"/>
    </source>
</evidence>
<keyword evidence="10 18" id="KW-0418">Kinase</keyword>
<dbReference type="NCBIfam" id="TIGR01386">
    <property type="entry name" value="cztS_silS_copS"/>
    <property type="match status" value="1"/>
</dbReference>
<evidence type="ECO:0000313" key="18">
    <source>
        <dbReference type="EMBL" id="NOK13726.1"/>
    </source>
</evidence>
<organism evidence="18 19">
    <name type="scientific">Corallococcus exercitus</name>
    <dbReference type="NCBI Taxonomy" id="2316736"/>
    <lineage>
        <taxon>Bacteria</taxon>
        <taxon>Pseudomonadati</taxon>
        <taxon>Myxococcota</taxon>
        <taxon>Myxococcia</taxon>
        <taxon>Myxococcales</taxon>
        <taxon>Cystobacterineae</taxon>
        <taxon>Myxococcaceae</taxon>
        <taxon>Corallococcus</taxon>
    </lineage>
</organism>
<comment type="catalytic activity">
    <reaction evidence="1">
        <text>ATP + protein L-histidine = ADP + protein N-phospho-L-histidine.</text>
        <dbReference type="EC" id="2.7.13.3"/>
    </reaction>
</comment>
<evidence type="ECO:0000256" key="5">
    <source>
        <dbReference type="ARBA" id="ARBA00022519"/>
    </source>
</evidence>
<keyword evidence="9" id="KW-0547">Nucleotide-binding</keyword>
<feature type="domain" description="HAMP" evidence="17">
    <location>
        <begin position="192"/>
        <end position="245"/>
    </location>
</feature>
<dbReference type="RefSeq" id="WP_171420878.1">
    <property type="nucleotide sequence ID" value="NZ_JABFJW010000361.1"/>
</dbReference>
<dbReference type="SMART" id="SM00387">
    <property type="entry name" value="HATPase_c"/>
    <property type="match status" value="1"/>
</dbReference>
<protein>
    <recommendedName>
        <fullName evidence="3">histidine kinase</fullName>
        <ecNumber evidence="3">2.7.13.3</ecNumber>
    </recommendedName>
</protein>
<evidence type="ECO:0000256" key="15">
    <source>
        <dbReference type="SAM" id="Phobius"/>
    </source>
</evidence>
<accession>A0A7Y4JYU1</accession>
<dbReference type="SMART" id="SM00388">
    <property type="entry name" value="HisKA"/>
    <property type="match status" value="1"/>
</dbReference>
<gene>
    <name evidence="18" type="ORF">HNS30_32225</name>
</gene>
<reference evidence="18 19" key="1">
    <citation type="submission" date="2020-05" db="EMBL/GenBank/DDBJ databases">
        <authorList>
            <person name="Whitworth D."/>
        </authorList>
    </citation>
    <scope>NUCLEOTIDE SEQUENCE [LARGE SCALE GENOMIC DNA]</scope>
    <source>
        <strain evidence="18 19">CA046A</strain>
    </source>
</reference>
<dbReference type="GO" id="GO:0005886">
    <property type="term" value="C:plasma membrane"/>
    <property type="evidence" value="ECO:0007669"/>
    <property type="project" value="UniProtKB-SubCell"/>
</dbReference>
<keyword evidence="12 15" id="KW-1133">Transmembrane helix</keyword>
<keyword evidence="4" id="KW-1003">Cell membrane</keyword>
<dbReference type="InterPro" id="IPR003661">
    <property type="entry name" value="HisK_dim/P_dom"/>
</dbReference>
<comment type="caution">
    <text evidence="18">The sequence shown here is derived from an EMBL/GenBank/DDBJ whole genome shotgun (WGS) entry which is preliminary data.</text>
</comment>
<keyword evidence="11" id="KW-0067">ATP-binding</keyword>
<keyword evidence="5" id="KW-0997">Cell inner membrane</keyword>
<evidence type="ECO:0000256" key="3">
    <source>
        <dbReference type="ARBA" id="ARBA00012438"/>
    </source>
</evidence>
<dbReference type="Gene3D" id="1.10.287.130">
    <property type="match status" value="1"/>
</dbReference>
<dbReference type="InterPro" id="IPR003660">
    <property type="entry name" value="HAMP_dom"/>
</dbReference>
<keyword evidence="7 18" id="KW-0808">Transferase</keyword>
<dbReference type="InterPro" id="IPR050428">
    <property type="entry name" value="TCS_sensor_his_kinase"/>
</dbReference>
<evidence type="ECO:0000259" key="17">
    <source>
        <dbReference type="PROSITE" id="PS50885"/>
    </source>
</evidence>
<evidence type="ECO:0000256" key="8">
    <source>
        <dbReference type="ARBA" id="ARBA00022692"/>
    </source>
</evidence>
<evidence type="ECO:0000256" key="4">
    <source>
        <dbReference type="ARBA" id="ARBA00022475"/>
    </source>
</evidence>
<feature type="transmembrane region" description="Helical" evidence="15">
    <location>
        <begin position="172"/>
        <end position="192"/>
    </location>
</feature>
<dbReference type="Pfam" id="PF00672">
    <property type="entry name" value="HAMP"/>
    <property type="match status" value="1"/>
</dbReference>
<comment type="subcellular location">
    <subcellularLocation>
        <location evidence="2">Cell inner membrane</location>
    </subcellularLocation>
</comment>
<evidence type="ECO:0000256" key="2">
    <source>
        <dbReference type="ARBA" id="ARBA00004533"/>
    </source>
</evidence>
<dbReference type="InterPro" id="IPR003594">
    <property type="entry name" value="HATPase_dom"/>
</dbReference>
<evidence type="ECO:0000256" key="12">
    <source>
        <dbReference type="ARBA" id="ARBA00022989"/>
    </source>
</evidence>
<evidence type="ECO:0000259" key="16">
    <source>
        <dbReference type="PROSITE" id="PS50109"/>
    </source>
</evidence>
<evidence type="ECO:0000256" key="7">
    <source>
        <dbReference type="ARBA" id="ARBA00022679"/>
    </source>
</evidence>
<dbReference type="AlphaFoldDB" id="A0A7Y4JYU1"/>
<keyword evidence="13" id="KW-0902">Two-component regulatory system</keyword>
<keyword evidence="6" id="KW-0597">Phosphoprotein</keyword>
<name>A0A7Y4JYU1_9BACT</name>
<evidence type="ECO:0000256" key="6">
    <source>
        <dbReference type="ARBA" id="ARBA00022553"/>
    </source>
</evidence>
<evidence type="ECO:0000256" key="11">
    <source>
        <dbReference type="ARBA" id="ARBA00022840"/>
    </source>
</evidence>
<dbReference type="CDD" id="cd00082">
    <property type="entry name" value="HisKA"/>
    <property type="match status" value="1"/>
</dbReference>
<feature type="domain" description="Histidine kinase" evidence="16">
    <location>
        <begin position="253"/>
        <end position="467"/>
    </location>
</feature>
<dbReference type="SMART" id="SM00304">
    <property type="entry name" value="HAMP"/>
    <property type="match status" value="1"/>
</dbReference>
<dbReference type="PRINTS" id="PR00344">
    <property type="entry name" value="BCTRLSENSOR"/>
</dbReference>
<keyword evidence="8 15" id="KW-0812">Transmembrane</keyword>
<dbReference type="Proteomes" id="UP000528460">
    <property type="component" value="Unassembled WGS sequence"/>
</dbReference>
<keyword evidence="14 15" id="KW-0472">Membrane</keyword>
<dbReference type="InterPro" id="IPR004358">
    <property type="entry name" value="Sig_transdc_His_kin-like_C"/>
</dbReference>
<evidence type="ECO:0000256" key="1">
    <source>
        <dbReference type="ARBA" id="ARBA00000085"/>
    </source>
</evidence>
<dbReference type="InterPro" id="IPR005467">
    <property type="entry name" value="His_kinase_dom"/>
</dbReference>
<dbReference type="PROSITE" id="PS50109">
    <property type="entry name" value="HIS_KIN"/>
    <property type="match status" value="1"/>
</dbReference>
<evidence type="ECO:0000256" key="13">
    <source>
        <dbReference type="ARBA" id="ARBA00023012"/>
    </source>
</evidence>
<dbReference type="InterPro" id="IPR006290">
    <property type="entry name" value="CztS_silS_copS"/>
</dbReference>
<dbReference type="Gene3D" id="3.30.565.10">
    <property type="entry name" value="Histidine kinase-like ATPase, C-terminal domain"/>
    <property type="match status" value="1"/>
</dbReference>
<dbReference type="InterPro" id="IPR036890">
    <property type="entry name" value="HATPase_C_sf"/>
</dbReference>
<dbReference type="InterPro" id="IPR036097">
    <property type="entry name" value="HisK_dim/P_sf"/>
</dbReference>
<dbReference type="GO" id="GO:0005524">
    <property type="term" value="F:ATP binding"/>
    <property type="evidence" value="ECO:0007669"/>
    <property type="project" value="UniProtKB-KW"/>
</dbReference>
<dbReference type="CDD" id="cd00075">
    <property type="entry name" value="HATPase"/>
    <property type="match status" value="1"/>
</dbReference>
<dbReference type="EC" id="2.7.13.3" evidence="3"/>
<dbReference type="SUPFAM" id="SSF55874">
    <property type="entry name" value="ATPase domain of HSP90 chaperone/DNA topoisomerase II/histidine kinase"/>
    <property type="match status" value="1"/>
</dbReference>
<evidence type="ECO:0000256" key="9">
    <source>
        <dbReference type="ARBA" id="ARBA00022741"/>
    </source>
</evidence>
<proteinExistence type="predicted"/>
<dbReference type="GO" id="GO:0000155">
    <property type="term" value="F:phosphorelay sensor kinase activity"/>
    <property type="evidence" value="ECO:0007669"/>
    <property type="project" value="InterPro"/>
</dbReference>
<evidence type="ECO:0000313" key="19">
    <source>
        <dbReference type="Proteomes" id="UP000528460"/>
    </source>
</evidence>
<dbReference type="PANTHER" id="PTHR45436">
    <property type="entry name" value="SENSOR HISTIDINE KINASE YKOH"/>
    <property type="match status" value="1"/>
</dbReference>
<dbReference type="SUPFAM" id="SSF47384">
    <property type="entry name" value="Homodimeric domain of signal transducing histidine kinase"/>
    <property type="match status" value="1"/>
</dbReference>